<evidence type="ECO:0000256" key="2">
    <source>
        <dbReference type="ARBA" id="ARBA00022692"/>
    </source>
</evidence>
<feature type="transmembrane region" description="Helical" evidence="5">
    <location>
        <begin position="164"/>
        <end position="182"/>
    </location>
</feature>
<keyword evidence="4 5" id="KW-0472">Membrane</keyword>
<evidence type="ECO:0000313" key="8">
    <source>
        <dbReference type="Proteomes" id="UP000283576"/>
    </source>
</evidence>
<dbReference type="PANTHER" id="PTHR43229:SF2">
    <property type="entry name" value="NODULATION PROTEIN J"/>
    <property type="match status" value="1"/>
</dbReference>
<organism evidence="7 8">
    <name type="scientific">Staphylococcus gallinarum</name>
    <dbReference type="NCBI Taxonomy" id="1293"/>
    <lineage>
        <taxon>Bacteria</taxon>
        <taxon>Bacillati</taxon>
        <taxon>Bacillota</taxon>
        <taxon>Bacilli</taxon>
        <taxon>Bacillales</taxon>
        <taxon>Staphylococcaceae</taxon>
        <taxon>Staphylococcus</taxon>
    </lineage>
</organism>
<feature type="transmembrane region" description="Helical" evidence="5">
    <location>
        <begin position="95"/>
        <end position="118"/>
    </location>
</feature>
<comment type="subcellular location">
    <subcellularLocation>
        <location evidence="1">Membrane</location>
        <topology evidence="1">Multi-pass membrane protein</topology>
    </subcellularLocation>
</comment>
<evidence type="ECO:0000256" key="3">
    <source>
        <dbReference type="ARBA" id="ARBA00022989"/>
    </source>
</evidence>
<feature type="transmembrane region" description="Helical" evidence="5">
    <location>
        <begin position="130"/>
        <end position="152"/>
    </location>
</feature>
<proteinExistence type="predicted"/>
<dbReference type="Proteomes" id="UP000283576">
    <property type="component" value="Unassembled WGS sequence"/>
</dbReference>
<feature type="domain" description="ABC transmembrane type-2" evidence="6">
    <location>
        <begin position="18"/>
        <end position="240"/>
    </location>
</feature>
<dbReference type="InterPro" id="IPR051784">
    <property type="entry name" value="Nod_factor_ABC_transporter"/>
</dbReference>
<evidence type="ECO:0000256" key="5">
    <source>
        <dbReference type="SAM" id="Phobius"/>
    </source>
</evidence>
<dbReference type="InterPro" id="IPR000412">
    <property type="entry name" value="ABC_2_transport"/>
</dbReference>
<keyword evidence="2 5" id="KW-0812">Transmembrane</keyword>
<dbReference type="PIRSF" id="PIRSF006648">
    <property type="entry name" value="DrrB"/>
    <property type="match status" value="1"/>
</dbReference>
<evidence type="ECO:0000259" key="6">
    <source>
        <dbReference type="PROSITE" id="PS51012"/>
    </source>
</evidence>
<feature type="transmembrane region" description="Helical" evidence="5">
    <location>
        <begin position="20"/>
        <end position="40"/>
    </location>
</feature>
<dbReference type="PROSITE" id="PS51012">
    <property type="entry name" value="ABC_TM2"/>
    <property type="match status" value="1"/>
</dbReference>
<protein>
    <submittedName>
        <fullName evidence="7">ABC transporter permease</fullName>
    </submittedName>
</protein>
<dbReference type="GO" id="GO:0140359">
    <property type="term" value="F:ABC-type transporter activity"/>
    <property type="evidence" value="ECO:0007669"/>
    <property type="project" value="InterPro"/>
</dbReference>
<feature type="transmembrane region" description="Helical" evidence="5">
    <location>
        <begin position="52"/>
        <end position="74"/>
    </location>
</feature>
<evidence type="ECO:0000256" key="1">
    <source>
        <dbReference type="ARBA" id="ARBA00004141"/>
    </source>
</evidence>
<keyword evidence="3 5" id="KW-1133">Transmembrane helix</keyword>
<dbReference type="InterPro" id="IPR047817">
    <property type="entry name" value="ABC2_TM_bact-type"/>
</dbReference>
<comment type="caution">
    <text evidence="7">The sequence shown here is derived from an EMBL/GenBank/DDBJ whole genome shotgun (WGS) entry which is preliminary data.</text>
</comment>
<accession>A0A3A0H7V6</accession>
<dbReference type="InterPro" id="IPR013525">
    <property type="entry name" value="ABC2_TM"/>
</dbReference>
<dbReference type="RefSeq" id="WP_119480034.1">
    <property type="nucleotide sequence ID" value="NZ_JANILE010000002.1"/>
</dbReference>
<dbReference type="Pfam" id="PF12698">
    <property type="entry name" value="ABC2_membrane_3"/>
    <property type="match status" value="1"/>
</dbReference>
<evidence type="ECO:0000256" key="4">
    <source>
        <dbReference type="ARBA" id="ARBA00023136"/>
    </source>
</evidence>
<gene>
    <name evidence="7" type="ORF">BUZ01_11855</name>
</gene>
<feature type="transmembrane region" description="Helical" evidence="5">
    <location>
        <begin position="218"/>
        <end position="236"/>
    </location>
</feature>
<dbReference type="EMBL" id="QXRZ01000009">
    <property type="protein sequence ID" value="RIL41620.1"/>
    <property type="molecule type" value="Genomic_DNA"/>
</dbReference>
<name>A0A3A0H7V6_STAGA</name>
<sequence>MMLAYLQTEIKVLFRKKMYLIISIFLPVVFYLLFTSLLDLPSAAAQKFYKEYMYSMTVFSLMSFCLMSFPLDMIEERTSGWFRHLMSTPLTATKYFTVKIFRAMIQFALAIIVIFTVGHFYKNVTMDLQSWLFSGLILWLGASLFLTFGLVIAQFKDAQKASSFANILNLSLAIIGGLWFPVNTFPEWLQNISTKTPTYHLKLIAYDLDKGEGVNLESFGVLIIYSIIFLGIALYINKKRDVE</sequence>
<evidence type="ECO:0000313" key="7">
    <source>
        <dbReference type="EMBL" id="RIL41620.1"/>
    </source>
</evidence>
<dbReference type="PANTHER" id="PTHR43229">
    <property type="entry name" value="NODULATION PROTEIN J"/>
    <property type="match status" value="1"/>
</dbReference>
<dbReference type="GO" id="GO:0043190">
    <property type="term" value="C:ATP-binding cassette (ABC) transporter complex"/>
    <property type="evidence" value="ECO:0007669"/>
    <property type="project" value="InterPro"/>
</dbReference>
<dbReference type="AlphaFoldDB" id="A0A3A0H7V6"/>
<reference evidence="7 8" key="1">
    <citation type="journal article" date="2016" name="Front. Microbiol.">
        <title>Comprehensive Phylogenetic Analysis of Bovine Non-aureus Staphylococci Species Based on Whole-Genome Sequencing.</title>
        <authorList>
            <person name="Naushad S."/>
            <person name="Barkema H.W."/>
            <person name="Luby C."/>
            <person name="Condas L.A."/>
            <person name="Nobrega D.B."/>
            <person name="Carson D.A."/>
            <person name="De Buck J."/>
        </authorList>
    </citation>
    <scope>NUCLEOTIDE SEQUENCE [LARGE SCALE GENOMIC DNA]</scope>
    <source>
        <strain evidence="7 8">SNUC 1388</strain>
    </source>
</reference>